<dbReference type="PANTHER" id="PTHR12151">
    <property type="entry name" value="ELECTRON TRANSPORT PROTIN SCO1/SENC FAMILY MEMBER"/>
    <property type="match status" value="1"/>
</dbReference>
<dbReference type="PANTHER" id="PTHR12151:SF25">
    <property type="entry name" value="LINALOOL DEHYDRATASE_ISOMERASE DOMAIN-CONTAINING PROTEIN"/>
    <property type="match status" value="1"/>
</dbReference>
<dbReference type="CDD" id="cd02968">
    <property type="entry name" value="SCO"/>
    <property type="match status" value="1"/>
</dbReference>
<keyword evidence="3" id="KW-1185">Reference proteome</keyword>
<comment type="caution">
    <text evidence="2">The sequence shown here is derived from an EMBL/GenBank/DDBJ whole genome shotgun (WGS) entry which is preliminary data.</text>
</comment>
<dbReference type="InterPro" id="IPR036249">
    <property type="entry name" value="Thioredoxin-like_sf"/>
</dbReference>
<dbReference type="Gene3D" id="3.40.30.10">
    <property type="entry name" value="Glutaredoxin"/>
    <property type="match status" value="1"/>
</dbReference>
<evidence type="ECO:0000313" key="3">
    <source>
        <dbReference type="Proteomes" id="UP001228905"/>
    </source>
</evidence>
<sequence length="196" mass="21378">MNRSRWFLLGFMVFALLASVGYYLTASRGDPKSAGDGPGGPFQLVDQNGAQVTEAALKGHWSVVFFGYTYCPDICPGTLQNLALVKDRLGPKGRDLKIVFISVDPARDTAAHNKEWLAVQGAPPGTLALTGSDQQVAQAAKAYKVYYQKAGDGLNYSVNHSSVVYLMDPKGRFNRVLVYNLPDEMVTQIQKGMRGE</sequence>
<dbReference type="EMBL" id="JAUSVS010000007">
    <property type="protein sequence ID" value="MDQ0465687.1"/>
    <property type="molecule type" value="Genomic_DNA"/>
</dbReference>
<dbReference type="RefSeq" id="WP_307351213.1">
    <property type="nucleotide sequence ID" value="NZ_JAUSVS010000007.1"/>
</dbReference>
<dbReference type="Proteomes" id="UP001228905">
    <property type="component" value="Unassembled WGS sequence"/>
</dbReference>
<evidence type="ECO:0000256" key="1">
    <source>
        <dbReference type="ARBA" id="ARBA00010996"/>
    </source>
</evidence>
<accession>A0ABU0IUJ9</accession>
<dbReference type="Pfam" id="PF02630">
    <property type="entry name" value="SCO1-SenC"/>
    <property type="match status" value="1"/>
</dbReference>
<organism evidence="2 3">
    <name type="scientific">Caulobacter ginsengisoli</name>
    <dbReference type="NCBI Taxonomy" id="400775"/>
    <lineage>
        <taxon>Bacteria</taxon>
        <taxon>Pseudomonadati</taxon>
        <taxon>Pseudomonadota</taxon>
        <taxon>Alphaproteobacteria</taxon>
        <taxon>Caulobacterales</taxon>
        <taxon>Caulobacteraceae</taxon>
        <taxon>Caulobacter</taxon>
    </lineage>
</organism>
<name>A0ABU0IUJ9_9CAUL</name>
<proteinExistence type="inferred from homology"/>
<gene>
    <name evidence="2" type="ORF">QO010_003476</name>
</gene>
<comment type="similarity">
    <text evidence="1">Belongs to the SCO1/2 family.</text>
</comment>
<reference evidence="2 3" key="1">
    <citation type="submission" date="2023-07" db="EMBL/GenBank/DDBJ databases">
        <title>Genomic Encyclopedia of Type Strains, Phase IV (KMG-IV): sequencing the most valuable type-strain genomes for metagenomic binning, comparative biology and taxonomic classification.</title>
        <authorList>
            <person name="Goeker M."/>
        </authorList>
    </citation>
    <scope>NUCLEOTIDE SEQUENCE [LARGE SCALE GENOMIC DNA]</scope>
    <source>
        <strain evidence="2 3">DSM 18695</strain>
    </source>
</reference>
<dbReference type="InterPro" id="IPR003782">
    <property type="entry name" value="SCO1/SenC"/>
</dbReference>
<protein>
    <submittedName>
        <fullName evidence="2">Protein SCO1/2</fullName>
    </submittedName>
</protein>
<evidence type="ECO:0000313" key="2">
    <source>
        <dbReference type="EMBL" id="MDQ0465687.1"/>
    </source>
</evidence>
<dbReference type="SUPFAM" id="SSF52833">
    <property type="entry name" value="Thioredoxin-like"/>
    <property type="match status" value="1"/>
</dbReference>